<comment type="caution">
    <text evidence="4">The sequence shown here is derived from an EMBL/GenBank/DDBJ whole genome shotgun (WGS) entry which is preliminary data.</text>
</comment>
<protein>
    <submittedName>
        <fullName evidence="4">TlpA family protein disulfide reductase</fullName>
    </submittedName>
</protein>
<dbReference type="CDD" id="cd02966">
    <property type="entry name" value="TlpA_like_family"/>
    <property type="match status" value="1"/>
</dbReference>
<evidence type="ECO:0000259" key="3">
    <source>
        <dbReference type="PROSITE" id="PS51352"/>
    </source>
</evidence>
<sequence>MIRRLTATALLLVLFSVVLFNVNAKEEQDGPNEYNVSGNTEQTGTAITPPNAASGLQVGDVAPDFTLENLEGEEVTLSDLKGKKVFLNFWATWCPPCKVEMPEMQEFHEKYGDEVEVIALNATASEKKQEDVFKFIEQNGYSYPVLLDPTNQVNDEYQTITIPTTYFIGTDGKIQQPRHIGPMTFDFMEDMKDKLD</sequence>
<dbReference type="PANTHER" id="PTHR42852">
    <property type="entry name" value="THIOL:DISULFIDE INTERCHANGE PROTEIN DSBE"/>
    <property type="match status" value="1"/>
</dbReference>
<dbReference type="EMBL" id="JBHTKL010000001">
    <property type="protein sequence ID" value="MFD1018307.1"/>
    <property type="molecule type" value="Genomic_DNA"/>
</dbReference>
<gene>
    <name evidence="4" type="ORF">ACFQ2J_03755</name>
</gene>
<organism evidence="4 5">
    <name type="scientific">Thalassobacillus hwangdonensis</name>
    <dbReference type="NCBI Taxonomy" id="546108"/>
    <lineage>
        <taxon>Bacteria</taxon>
        <taxon>Bacillati</taxon>
        <taxon>Bacillota</taxon>
        <taxon>Bacilli</taxon>
        <taxon>Bacillales</taxon>
        <taxon>Bacillaceae</taxon>
        <taxon>Thalassobacillus</taxon>
    </lineage>
</organism>
<name>A0ABW3KWR3_9BACI</name>
<reference evidence="5" key="1">
    <citation type="journal article" date="2019" name="Int. J. Syst. Evol. Microbiol.">
        <title>The Global Catalogue of Microorganisms (GCM) 10K type strain sequencing project: providing services to taxonomists for standard genome sequencing and annotation.</title>
        <authorList>
            <consortium name="The Broad Institute Genomics Platform"/>
            <consortium name="The Broad Institute Genome Sequencing Center for Infectious Disease"/>
            <person name="Wu L."/>
            <person name="Ma J."/>
        </authorList>
    </citation>
    <scope>NUCLEOTIDE SEQUENCE [LARGE SCALE GENOMIC DNA]</scope>
    <source>
        <strain evidence="5">CCUG 56607</strain>
    </source>
</reference>
<keyword evidence="1" id="KW-1015">Disulfide bond</keyword>
<keyword evidence="2" id="KW-0732">Signal</keyword>
<dbReference type="PANTHER" id="PTHR42852:SF1">
    <property type="entry name" value="THIOREDOXIN-LIKE PROTEIN YNEN"/>
    <property type="match status" value="1"/>
</dbReference>
<dbReference type="InterPro" id="IPR050553">
    <property type="entry name" value="Thioredoxin_ResA/DsbE_sf"/>
</dbReference>
<dbReference type="RefSeq" id="WP_386056704.1">
    <property type="nucleotide sequence ID" value="NZ_JBHTKL010000001.1"/>
</dbReference>
<evidence type="ECO:0000256" key="1">
    <source>
        <dbReference type="ARBA" id="ARBA00023157"/>
    </source>
</evidence>
<accession>A0ABW3KWR3</accession>
<dbReference type="Pfam" id="PF00578">
    <property type="entry name" value="AhpC-TSA"/>
    <property type="match status" value="1"/>
</dbReference>
<keyword evidence="5" id="KW-1185">Reference proteome</keyword>
<dbReference type="PROSITE" id="PS51352">
    <property type="entry name" value="THIOREDOXIN_2"/>
    <property type="match status" value="1"/>
</dbReference>
<dbReference type="Gene3D" id="3.40.30.10">
    <property type="entry name" value="Glutaredoxin"/>
    <property type="match status" value="1"/>
</dbReference>
<evidence type="ECO:0000313" key="4">
    <source>
        <dbReference type="EMBL" id="MFD1018307.1"/>
    </source>
</evidence>
<dbReference type="InterPro" id="IPR013766">
    <property type="entry name" value="Thioredoxin_domain"/>
</dbReference>
<evidence type="ECO:0000313" key="5">
    <source>
        <dbReference type="Proteomes" id="UP001596990"/>
    </source>
</evidence>
<dbReference type="SUPFAM" id="SSF52833">
    <property type="entry name" value="Thioredoxin-like"/>
    <property type="match status" value="1"/>
</dbReference>
<evidence type="ECO:0000256" key="2">
    <source>
        <dbReference type="SAM" id="SignalP"/>
    </source>
</evidence>
<feature type="chain" id="PRO_5047187014" evidence="2">
    <location>
        <begin position="25"/>
        <end position="196"/>
    </location>
</feature>
<dbReference type="Proteomes" id="UP001596990">
    <property type="component" value="Unassembled WGS sequence"/>
</dbReference>
<feature type="signal peptide" evidence="2">
    <location>
        <begin position="1"/>
        <end position="24"/>
    </location>
</feature>
<dbReference type="InterPro" id="IPR000866">
    <property type="entry name" value="AhpC/TSA"/>
</dbReference>
<dbReference type="InterPro" id="IPR036249">
    <property type="entry name" value="Thioredoxin-like_sf"/>
</dbReference>
<dbReference type="PROSITE" id="PS00194">
    <property type="entry name" value="THIOREDOXIN_1"/>
    <property type="match status" value="1"/>
</dbReference>
<proteinExistence type="predicted"/>
<dbReference type="InterPro" id="IPR017937">
    <property type="entry name" value="Thioredoxin_CS"/>
</dbReference>
<feature type="domain" description="Thioredoxin" evidence="3">
    <location>
        <begin position="56"/>
        <end position="196"/>
    </location>
</feature>